<protein>
    <recommendedName>
        <fullName evidence="2">RNB domain-containing protein</fullName>
    </recommendedName>
</protein>
<evidence type="ECO:0000313" key="3">
    <source>
        <dbReference type="EnsemblMetazoa" id="XP_030838165"/>
    </source>
</evidence>
<dbReference type="Pfam" id="PF25049">
    <property type="entry name" value="OB_HELZ2"/>
    <property type="match status" value="1"/>
</dbReference>
<dbReference type="OMA" id="CSEINDE"/>
<dbReference type="PANTHER" id="PTHR14928:SF14">
    <property type="entry name" value="ACETAZOLAMIDE CONFERRING RESISTANCE PROTEIN ZAM"/>
    <property type="match status" value="1"/>
</dbReference>
<dbReference type="InterPro" id="IPR056787">
    <property type="entry name" value="OB_HELZ2"/>
</dbReference>
<dbReference type="InParanoid" id="A0A7M7SXA9"/>
<proteinExistence type="inferred from homology"/>
<dbReference type="GO" id="GO:0000175">
    <property type="term" value="F:3'-5'-RNA exonuclease activity"/>
    <property type="evidence" value="ECO:0000318"/>
    <property type="project" value="GO_Central"/>
</dbReference>
<comment type="similarity">
    <text evidence="1">Belongs to the RNR ribonuclease family.</text>
</comment>
<dbReference type="EnsemblMetazoa" id="XM_030982305">
    <property type="protein sequence ID" value="XP_030838165"/>
    <property type="gene ID" value="LOC115922753"/>
</dbReference>
<feature type="domain" description="RNB" evidence="2">
    <location>
        <begin position="320"/>
        <end position="695"/>
    </location>
</feature>
<reference evidence="4" key="1">
    <citation type="submission" date="2015-02" db="EMBL/GenBank/DDBJ databases">
        <title>Genome sequencing for Strongylocentrotus purpuratus.</title>
        <authorList>
            <person name="Murali S."/>
            <person name="Liu Y."/>
            <person name="Vee V."/>
            <person name="English A."/>
            <person name="Wang M."/>
            <person name="Skinner E."/>
            <person name="Han Y."/>
            <person name="Muzny D.M."/>
            <person name="Worley K.C."/>
            <person name="Gibbs R.A."/>
        </authorList>
    </citation>
    <scope>NUCLEOTIDE SEQUENCE</scope>
</reference>
<dbReference type="PANTHER" id="PTHR14928">
    <property type="entry name" value="MICRO-RNA BINDING ZINC FINGER CCCH DOMAIN-CONTAINING PROTEIN 7"/>
    <property type="match status" value="1"/>
</dbReference>
<sequence length="1114" mass="128017">MVTKDSVAVAVSAVDEEDLPYDEWLQELRFQVNEERGVPVHTEVTTLLQKLRMEQEECRYAFRLDYKYDVSLEETNVKELRRKADQTPDKYKICIFRQDMTGRAYAVPQDKKSADEIPIMSKKRRGHALNSDKVLVEVLENKDEQEVEESHDAEREIKISGRVVGIIEHNANPQIHKFVCYLDPRINNVMVPINRSFPKMIILGGGTSKNSAAVVTLFEKKKNKAQTRPERSPRREVEVKYAERHHKLFVVCYREWPPKTPYPLGAVVEELDHGDTEQNGLKILRLVHGIKDQCEPAAIEQMHQAFPEGWSIPDEAVQKREDFRTTKTIFTVDPPESTDLDDAISCVCLPGQRYEVGVHIADASYFIQQDSSMDKDAYERGTTFYHPFGGDAYHMLPKDVILRLLSLLPGQDRLALSVIFTLDHEGQIIIDQPIIYTRSVIKSCKRLTYADAEKLIVDSNSTSNAHMCVAEPIRYLDKLSRHRRLQRLGDIHMVYNTDDDDEGALSYPHAHVMIEELMLMTNNAVAKQVLSRFPECTPLHRQLAPSQEKVETWKRCHDKTLRNSIRLSGLADPNHNDAVLGGQEAGQGGADVLVAAEVWQKVRECCESKNASRSHMEDMANLILQDENHPQHALAQFDLYAIMESAEYVVSTSETTPEKQEHYSLQMRAYTQFTSPIRRYIDLVVHRMLVAGMENSKCPYTAEEMAEITHHYNNQHTKSKRFGIATKELKLALKLKEAPLQVTTFVEGITESSMKLLIPYRRYIQSRRREIPFSVLQPFEKPVVNKGFTDVQVTWKCSMYDYSRKCQAESPASTRVTNSDVPFTIPEDKWQEILQSIKSMYRDGNVEKVRTAIGTALIHAQPSDNPFTEEEGSRGNFQRSYKLGDPCRVQMHAQMMEGMLTPKVQLFNMTPHLDICADHRSQPIQCFSRIATNIPGREENIKEYKSKWLQILSMISCHNAVSNDDTIIIQNVPITWRKTSSEFTGHFQLEKNFLKVNHIQIWETRKVIKYYLCIHLANLDVETKALLQIKEYDNREHRHHVGPFNAKDWEKQTCVLHCSILKDEDCQDCRTFQNSKSLPVHFVVHQKSVPLPEGSNDHHVASTVEIISKPEPIR</sequence>
<dbReference type="OrthoDB" id="6161099at2759"/>
<dbReference type="PROSITE" id="PS01175">
    <property type="entry name" value="RIBONUCLEASE_II"/>
    <property type="match status" value="1"/>
</dbReference>
<dbReference type="KEGG" id="spu:115922753"/>
<dbReference type="GO" id="GO:0006402">
    <property type="term" value="P:mRNA catabolic process"/>
    <property type="evidence" value="ECO:0000318"/>
    <property type="project" value="GO_Central"/>
</dbReference>
<accession>A0A7M7SXA9</accession>
<dbReference type="Pfam" id="PF00773">
    <property type="entry name" value="RNB"/>
    <property type="match status" value="1"/>
</dbReference>
<dbReference type="InterPro" id="IPR039691">
    <property type="entry name" value="ZC3H7A/B"/>
</dbReference>
<dbReference type="SUPFAM" id="SSF50249">
    <property type="entry name" value="Nucleic acid-binding proteins"/>
    <property type="match status" value="2"/>
</dbReference>
<dbReference type="Proteomes" id="UP000007110">
    <property type="component" value="Unassembled WGS sequence"/>
</dbReference>
<dbReference type="InterPro" id="IPR022966">
    <property type="entry name" value="RNase_II/R_CS"/>
</dbReference>
<dbReference type="RefSeq" id="XP_030838165.1">
    <property type="nucleotide sequence ID" value="XM_030982305.1"/>
</dbReference>
<dbReference type="GeneID" id="115922753"/>
<reference evidence="3" key="2">
    <citation type="submission" date="2021-01" db="UniProtKB">
        <authorList>
            <consortium name="EnsemblMetazoa"/>
        </authorList>
    </citation>
    <scope>IDENTIFICATION</scope>
</reference>
<dbReference type="InterPro" id="IPR001900">
    <property type="entry name" value="RNase_II/R"/>
</dbReference>
<evidence type="ECO:0000259" key="2">
    <source>
        <dbReference type="SMART" id="SM00955"/>
    </source>
</evidence>
<evidence type="ECO:0000256" key="1">
    <source>
        <dbReference type="RuleBase" id="RU003901"/>
    </source>
</evidence>
<keyword evidence="4" id="KW-1185">Reference proteome</keyword>
<dbReference type="GO" id="GO:0035198">
    <property type="term" value="F:miRNA binding"/>
    <property type="evidence" value="ECO:0007669"/>
    <property type="project" value="InterPro"/>
</dbReference>
<dbReference type="AlphaFoldDB" id="A0A7M7SXA9"/>
<dbReference type="InterPro" id="IPR012340">
    <property type="entry name" value="NA-bd_OB-fold"/>
</dbReference>
<dbReference type="GO" id="GO:0000932">
    <property type="term" value="C:P-body"/>
    <property type="evidence" value="ECO:0000318"/>
    <property type="project" value="GO_Central"/>
</dbReference>
<dbReference type="SMART" id="SM00955">
    <property type="entry name" value="RNB"/>
    <property type="match status" value="1"/>
</dbReference>
<name>A0A7M7SXA9_STRPU</name>
<dbReference type="GO" id="GO:0010587">
    <property type="term" value="P:miRNA catabolic process"/>
    <property type="evidence" value="ECO:0000318"/>
    <property type="project" value="GO_Central"/>
</dbReference>
<organism evidence="3 4">
    <name type="scientific">Strongylocentrotus purpuratus</name>
    <name type="common">Purple sea urchin</name>
    <dbReference type="NCBI Taxonomy" id="7668"/>
    <lineage>
        <taxon>Eukaryota</taxon>
        <taxon>Metazoa</taxon>
        <taxon>Echinodermata</taxon>
        <taxon>Eleutherozoa</taxon>
        <taxon>Echinozoa</taxon>
        <taxon>Echinoidea</taxon>
        <taxon>Euechinoidea</taxon>
        <taxon>Echinacea</taxon>
        <taxon>Camarodonta</taxon>
        <taxon>Echinidea</taxon>
        <taxon>Strongylocentrotidae</taxon>
        <taxon>Strongylocentrotus</taxon>
    </lineage>
</organism>
<evidence type="ECO:0000313" key="4">
    <source>
        <dbReference type="Proteomes" id="UP000007110"/>
    </source>
</evidence>